<evidence type="ECO:0000313" key="2">
    <source>
        <dbReference type="Proteomes" id="UP001302602"/>
    </source>
</evidence>
<dbReference type="AlphaFoldDB" id="A0AAN6Z4T6"/>
<dbReference type="RefSeq" id="XP_062649461.1">
    <property type="nucleotide sequence ID" value="XM_062786568.1"/>
</dbReference>
<proteinExistence type="predicted"/>
<reference evidence="1" key="2">
    <citation type="submission" date="2023-05" db="EMBL/GenBank/DDBJ databases">
        <authorList>
            <consortium name="Lawrence Berkeley National Laboratory"/>
            <person name="Steindorff A."/>
            <person name="Hensen N."/>
            <person name="Bonometti L."/>
            <person name="Westerberg I."/>
            <person name="Brannstrom I.O."/>
            <person name="Guillou S."/>
            <person name="Cros-Aarteil S."/>
            <person name="Calhoun S."/>
            <person name="Haridas S."/>
            <person name="Kuo A."/>
            <person name="Mondo S."/>
            <person name="Pangilinan J."/>
            <person name="Riley R."/>
            <person name="Labutti K."/>
            <person name="Andreopoulos B."/>
            <person name="Lipzen A."/>
            <person name="Chen C."/>
            <person name="Yanf M."/>
            <person name="Daum C."/>
            <person name="Ng V."/>
            <person name="Clum A."/>
            <person name="Ohm R."/>
            <person name="Martin F."/>
            <person name="Silar P."/>
            <person name="Natvig D."/>
            <person name="Lalanne C."/>
            <person name="Gautier V."/>
            <person name="Ament-Velasquez S.L."/>
            <person name="Kruys A."/>
            <person name="Hutchinson M.I."/>
            <person name="Powell A.J."/>
            <person name="Barry K."/>
            <person name="Miller A.N."/>
            <person name="Grigoriev I.V."/>
            <person name="Debuchy R."/>
            <person name="Gladieux P."/>
            <person name="Thoren M.H."/>
            <person name="Johannesson H."/>
        </authorList>
    </citation>
    <scope>NUCLEOTIDE SEQUENCE</scope>
    <source>
        <strain evidence="1">CBS 731.68</strain>
    </source>
</reference>
<evidence type="ECO:0000313" key="1">
    <source>
        <dbReference type="EMBL" id="KAK4125690.1"/>
    </source>
</evidence>
<name>A0AAN6Z4T6_9PEZI</name>
<dbReference type="EMBL" id="MU853225">
    <property type="protein sequence ID" value="KAK4125690.1"/>
    <property type="molecule type" value="Genomic_DNA"/>
</dbReference>
<sequence>MMGRVKTLLHQSGFGWSARLGDMRDTRNNRSFNIIDIVRELGWRDTSKAGDETLAIASLLNVSPFMLSHAVSDDRIRLLLLAMERVSRSLPFLQVDKPQTPGFRWRRPHFFLDSGAAYRIMEDKDENPRG</sequence>
<comment type="caution">
    <text evidence="1">The sequence shown here is derived from an EMBL/GenBank/DDBJ whole genome shotgun (WGS) entry which is preliminary data.</text>
</comment>
<keyword evidence="2" id="KW-1185">Reference proteome</keyword>
<organism evidence="1 2">
    <name type="scientific">Parathielavia appendiculata</name>
    <dbReference type="NCBI Taxonomy" id="2587402"/>
    <lineage>
        <taxon>Eukaryota</taxon>
        <taxon>Fungi</taxon>
        <taxon>Dikarya</taxon>
        <taxon>Ascomycota</taxon>
        <taxon>Pezizomycotina</taxon>
        <taxon>Sordariomycetes</taxon>
        <taxon>Sordariomycetidae</taxon>
        <taxon>Sordariales</taxon>
        <taxon>Chaetomiaceae</taxon>
        <taxon>Parathielavia</taxon>
    </lineage>
</organism>
<protein>
    <submittedName>
        <fullName evidence="1">Uncharacterized protein</fullName>
    </submittedName>
</protein>
<dbReference type="GeneID" id="87823336"/>
<reference evidence="1" key="1">
    <citation type="journal article" date="2023" name="Mol. Phylogenet. Evol.">
        <title>Genome-scale phylogeny and comparative genomics of the fungal order Sordariales.</title>
        <authorList>
            <person name="Hensen N."/>
            <person name="Bonometti L."/>
            <person name="Westerberg I."/>
            <person name="Brannstrom I.O."/>
            <person name="Guillou S."/>
            <person name="Cros-Aarteil S."/>
            <person name="Calhoun S."/>
            <person name="Haridas S."/>
            <person name="Kuo A."/>
            <person name="Mondo S."/>
            <person name="Pangilinan J."/>
            <person name="Riley R."/>
            <person name="LaButti K."/>
            <person name="Andreopoulos B."/>
            <person name="Lipzen A."/>
            <person name="Chen C."/>
            <person name="Yan M."/>
            <person name="Daum C."/>
            <person name="Ng V."/>
            <person name="Clum A."/>
            <person name="Steindorff A."/>
            <person name="Ohm R.A."/>
            <person name="Martin F."/>
            <person name="Silar P."/>
            <person name="Natvig D.O."/>
            <person name="Lalanne C."/>
            <person name="Gautier V."/>
            <person name="Ament-Velasquez S.L."/>
            <person name="Kruys A."/>
            <person name="Hutchinson M.I."/>
            <person name="Powell A.J."/>
            <person name="Barry K."/>
            <person name="Miller A.N."/>
            <person name="Grigoriev I.V."/>
            <person name="Debuchy R."/>
            <person name="Gladieux P."/>
            <person name="Hiltunen Thoren M."/>
            <person name="Johannesson H."/>
        </authorList>
    </citation>
    <scope>NUCLEOTIDE SEQUENCE</scope>
    <source>
        <strain evidence="1">CBS 731.68</strain>
    </source>
</reference>
<dbReference type="Proteomes" id="UP001302602">
    <property type="component" value="Unassembled WGS sequence"/>
</dbReference>
<accession>A0AAN6Z4T6</accession>
<gene>
    <name evidence="1" type="ORF">N657DRAFT_274609</name>
</gene>